<keyword evidence="2" id="KW-0479">Metal-binding</keyword>
<dbReference type="Gene3D" id="3.30.160.60">
    <property type="entry name" value="Classic Zinc Finger"/>
    <property type="match status" value="2"/>
</dbReference>
<protein>
    <submittedName>
        <fullName evidence="7">Uncharacterized protein</fullName>
    </submittedName>
</protein>
<dbReference type="PROSITE" id="PS51915">
    <property type="entry name" value="ZAD"/>
    <property type="match status" value="1"/>
</dbReference>
<dbReference type="SUPFAM" id="SSF57716">
    <property type="entry name" value="Glucocorticoid receptor-like (DNA-binding domain)"/>
    <property type="match status" value="1"/>
</dbReference>
<accession>A0A212F287</accession>
<dbReference type="InterPro" id="IPR036236">
    <property type="entry name" value="Znf_C2H2_sf"/>
</dbReference>
<keyword evidence="3" id="KW-0677">Repeat</keyword>
<keyword evidence="4" id="KW-0863">Zinc-finger</keyword>
<dbReference type="PROSITE" id="PS00028">
    <property type="entry name" value="ZINC_FINGER_C2H2_1"/>
    <property type="match status" value="3"/>
</dbReference>
<evidence type="ECO:0000256" key="5">
    <source>
        <dbReference type="ARBA" id="ARBA00022833"/>
    </source>
</evidence>
<sequence>MEEKRKNKLFDICRLCLVKRGFCDITDRNELCDNIHKFTGLKISASDKLPQKICRNCLDIVNKASELRNMARKNDKHLRSLFDCPVEDPVPEFEAGSSSEKSEIVLQETERKCFSLAVRQDLFNKSKTNDEEDSEAVNSLNLIHSMKPENEDTDSEYKCPVCSKNFAKWRKLYVHHRLHNKCYKCPIDICVKRFATKGDLEKHIRTHTGEKPYVCNECEKRFAQRGTLKAHKESVHPVT</sequence>
<reference evidence="7 8" key="1">
    <citation type="journal article" date="2011" name="Cell">
        <title>The monarch butterfly genome yields insights into long-distance migration.</title>
        <authorList>
            <person name="Zhan S."/>
            <person name="Merlin C."/>
            <person name="Boore J.L."/>
            <person name="Reppert S.M."/>
        </authorList>
    </citation>
    <scope>NUCLEOTIDE SEQUENCE [LARGE SCALE GENOMIC DNA]</scope>
    <source>
        <strain evidence="7">F-2</strain>
    </source>
</reference>
<evidence type="ECO:0000313" key="7">
    <source>
        <dbReference type="EMBL" id="OWR47839.1"/>
    </source>
</evidence>
<dbReference type="PROSITE" id="PS50157">
    <property type="entry name" value="ZINC_FINGER_C2H2_2"/>
    <property type="match status" value="3"/>
</dbReference>
<dbReference type="InterPro" id="IPR027756">
    <property type="entry name" value="Ovo-like"/>
</dbReference>
<dbReference type="FunFam" id="3.30.160.60:FF:000072">
    <property type="entry name" value="zinc finger protein 143 isoform X1"/>
    <property type="match status" value="1"/>
</dbReference>
<keyword evidence="6" id="KW-0539">Nucleus</keyword>
<dbReference type="GO" id="GO:0008270">
    <property type="term" value="F:zinc ion binding"/>
    <property type="evidence" value="ECO:0007669"/>
    <property type="project" value="UniProtKB-UniRule"/>
</dbReference>
<evidence type="ECO:0000256" key="4">
    <source>
        <dbReference type="ARBA" id="ARBA00022771"/>
    </source>
</evidence>
<evidence type="ECO:0000256" key="2">
    <source>
        <dbReference type="ARBA" id="ARBA00022723"/>
    </source>
</evidence>
<dbReference type="OrthoDB" id="8113227at2759"/>
<evidence type="ECO:0000256" key="6">
    <source>
        <dbReference type="ARBA" id="ARBA00023242"/>
    </source>
</evidence>
<dbReference type="SMART" id="SM00355">
    <property type="entry name" value="ZnF_C2H2"/>
    <property type="match status" value="3"/>
</dbReference>
<dbReference type="Pfam" id="PF00096">
    <property type="entry name" value="zf-C2H2"/>
    <property type="match status" value="3"/>
</dbReference>
<dbReference type="eggNOG" id="KOG1721">
    <property type="taxonomic scope" value="Eukaryota"/>
</dbReference>
<comment type="subcellular location">
    <subcellularLocation>
        <location evidence="1">Nucleus</location>
    </subcellularLocation>
</comment>
<dbReference type="AlphaFoldDB" id="A0A212F287"/>
<dbReference type="PANTHER" id="PTHR10032">
    <property type="entry name" value="ZINC FINGER PROTEIN WITH KRAB AND SCAN DOMAINS"/>
    <property type="match status" value="1"/>
</dbReference>
<keyword evidence="5" id="KW-0862">Zinc</keyword>
<evidence type="ECO:0000256" key="3">
    <source>
        <dbReference type="ARBA" id="ARBA00022737"/>
    </source>
</evidence>
<comment type="caution">
    <text evidence="7">The sequence shown here is derived from an EMBL/GenBank/DDBJ whole genome shotgun (WGS) entry which is preliminary data.</text>
</comment>
<dbReference type="GO" id="GO:0000978">
    <property type="term" value="F:RNA polymerase II cis-regulatory region sequence-specific DNA binding"/>
    <property type="evidence" value="ECO:0007669"/>
    <property type="project" value="TreeGrafter"/>
</dbReference>
<keyword evidence="8" id="KW-1185">Reference proteome</keyword>
<dbReference type="SMART" id="SM00868">
    <property type="entry name" value="zf-AD"/>
    <property type="match status" value="1"/>
</dbReference>
<dbReference type="GO" id="GO:0005634">
    <property type="term" value="C:nucleus"/>
    <property type="evidence" value="ECO:0007669"/>
    <property type="project" value="UniProtKB-SubCell"/>
</dbReference>
<dbReference type="KEGG" id="dpl:KGM_212699"/>
<gene>
    <name evidence="7" type="ORF">KGM_212699</name>
</gene>
<dbReference type="Proteomes" id="UP000007151">
    <property type="component" value="Unassembled WGS sequence"/>
</dbReference>
<dbReference type="STRING" id="278856.A0A212F287"/>
<evidence type="ECO:0000313" key="8">
    <source>
        <dbReference type="Proteomes" id="UP000007151"/>
    </source>
</evidence>
<proteinExistence type="predicted"/>
<dbReference type="PANTHER" id="PTHR10032:SF271">
    <property type="entry name" value="RH12261P-RELATED"/>
    <property type="match status" value="1"/>
</dbReference>
<dbReference type="Pfam" id="PF07776">
    <property type="entry name" value="zf-AD"/>
    <property type="match status" value="1"/>
</dbReference>
<dbReference type="EMBL" id="AGBW02010783">
    <property type="protein sequence ID" value="OWR47839.1"/>
    <property type="molecule type" value="Genomic_DNA"/>
</dbReference>
<dbReference type="InterPro" id="IPR013087">
    <property type="entry name" value="Znf_C2H2_type"/>
</dbReference>
<organism evidence="7 8">
    <name type="scientific">Danaus plexippus plexippus</name>
    <dbReference type="NCBI Taxonomy" id="278856"/>
    <lineage>
        <taxon>Eukaryota</taxon>
        <taxon>Metazoa</taxon>
        <taxon>Ecdysozoa</taxon>
        <taxon>Arthropoda</taxon>
        <taxon>Hexapoda</taxon>
        <taxon>Insecta</taxon>
        <taxon>Pterygota</taxon>
        <taxon>Neoptera</taxon>
        <taxon>Endopterygota</taxon>
        <taxon>Lepidoptera</taxon>
        <taxon>Glossata</taxon>
        <taxon>Ditrysia</taxon>
        <taxon>Papilionoidea</taxon>
        <taxon>Nymphalidae</taxon>
        <taxon>Danainae</taxon>
        <taxon>Danaini</taxon>
        <taxon>Danaina</taxon>
        <taxon>Danaus</taxon>
        <taxon>Danaus</taxon>
    </lineage>
</organism>
<dbReference type="FunFam" id="3.30.160.60:FF:000176">
    <property type="entry name" value="zinc finger protein 70"/>
    <property type="match status" value="1"/>
</dbReference>
<dbReference type="SUPFAM" id="SSF57667">
    <property type="entry name" value="beta-beta-alpha zinc fingers"/>
    <property type="match status" value="1"/>
</dbReference>
<name>A0A212F287_DANPL</name>
<dbReference type="GO" id="GO:0000981">
    <property type="term" value="F:DNA-binding transcription factor activity, RNA polymerase II-specific"/>
    <property type="evidence" value="ECO:0007669"/>
    <property type="project" value="TreeGrafter"/>
</dbReference>
<evidence type="ECO:0000256" key="1">
    <source>
        <dbReference type="ARBA" id="ARBA00004123"/>
    </source>
</evidence>
<dbReference type="Gene3D" id="3.40.1800.20">
    <property type="match status" value="1"/>
</dbReference>
<dbReference type="InterPro" id="IPR012934">
    <property type="entry name" value="Znf_AD"/>
</dbReference>